<reference evidence="2 3" key="1">
    <citation type="submission" date="2018-07" db="EMBL/GenBank/DDBJ databases">
        <title>Chryseobacterium lacus sp. nov., isolated from lake water.</title>
        <authorList>
            <person name="Li C.-M."/>
        </authorList>
    </citation>
    <scope>NUCLEOTIDE SEQUENCE [LARGE SCALE GENOMIC DNA]</scope>
    <source>
        <strain evidence="2 3">YLOS41</strain>
    </source>
</reference>
<evidence type="ECO:0000313" key="3">
    <source>
        <dbReference type="Proteomes" id="UP000252172"/>
    </source>
</evidence>
<sequence length="293" mass="34082">MKKYLSTFLVLSFLALNAQQTANRFFYELTFKPKKEKPETEKVMTSLDITKDKSIYQDFTVPAQDSIIKMEIEAMEKSGTWKDMSKSIKMPKFSFKIYKTYPDMTVSYMDRISTKLFKYDDPVTFNWKILPDKEKIGAYNTQKATTEFGGRKWTAWFSTELPFQDGPYKFHGLPGLIVKVEDDGKNYSWTLQGNKNVENWEEFSFAEKANTKYGMSNTAVATTKEKFTKSYENFKADPLAEARPYMTPEFLNRTMPGSSKTFGEMMKEQEKLLKDFFGSNNNPIEIPDTKKKK</sequence>
<proteinExistence type="predicted"/>
<evidence type="ECO:0000313" key="2">
    <source>
        <dbReference type="EMBL" id="RCU43454.1"/>
    </source>
</evidence>
<keyword evidence="3" id="KW-1185">Reference proteome</keyword>
<dbReference type="Pfam" id="PF09697">
    <property type="entry name" value="Porph_ging"/>
    <property type="match status" value="1"/>
</dbReference>
<accession>A0A368N1G7</accession>
<dbReference type="NCBIfam" id="TIGR01200">
    <property type="entry name" value="GLPGLI"/>
    <property type="match status" value="1"/>
</dbReference>
<protein>
    <submittedName>
        <fullName evidence="2">GLPGLI family protein</fullName>
    </submittedName>
</protein>
<keyword evidence="1" id="KW-0732">Signal</keyword>
<dbReference type="OrthoDB" id="1440774at2"/>
<feature type="signal peptide" evidence="1">
    <location>
        <begin position="1"/>
        <end position="18"/>
    </location>
</feature>
<comment type="caution">
    <text evidence="2">The sequence shown here is derived from an EMBL/GenBank/DDBJ whole genome shotgun (WGS) entry which is preliminary data.</text>
</comment>
<dbReference type="EMBL" id="QPIE01000003">
    <property type="protein sequence ID" value="RCU43454.1"/>
    <property type="molecule type" value="Genomic_DNA"/>
</dbReference>
<dbReference type="InterPro" id="IPR005901">
    <property type="entry name" value="GLPGLI"/>
</dbReference>
<feature type="chain" id="PRO_5016944499" evidence="1">
    <location>
        <begin position="19"/>
        <end position="293"/>
    </location>
</feature>
<dbReference type="AlphaFoldDB" id="A0A368N1G7"/>
<name>A0A368N1G7_9FLAO</name>
<dbReference type="Proteomes" id="UP000252172">
    <property type="component" value="Unassembled WGS sequence"/>
</dbReference>
<dbReference type="RefSeq" id="WP_114303307.1">
    <property type="nucleotide sequence ID" value="NZ_QPIE01000003.1"/>
</dbReference>
<gene>
    <name evidence="2" type="ORF">DQ356_04625</name>
</gene>
<evidence type="ECO:0000256" key="1">
    <source>
        <dbReference type="SAM" id="SignalP"/>
    </source>
</evidence>
<organism evidence="2 3">
    <name type="scientific">Chryseobacterium lacus</name>
    <dbReference type="NCBI Taxonomy" id="2058346"/>
    <lineage>
        <taxon>Bacteria</taxon>
        <taxon>Pseudomonadati</taxon>
        <taxon>Bacteroidota</taxon>
        <taxon>Flavobacteriia</taxon>
        <taxon>Flavobacteriales</taxon>
        <taxon>Weeksellaceae</taxon>
        <taxon>Chryseobacterium group</taxon>
        <taxon>Chryseobacterium</taxon>
    </lineage>
</organism>